<dbReference type="InterPro" id="IPR036259">
    <property type="entry name" value="MFS_trans_sf"/>
</dbReference>
<organism evidence="8 9">
    <name type="scientific">Stachybotrys chlorohalonatus (strain IBT 40285)</name>
    <dbReference type="NCBI Taxonomy" id="1283841"/>
    <lineage>
        <taxon>Eukaryota</taxon>
        <taxon>Fungi</taxon>
        <taxon>Dikarya</taxon>
        <taxon>Ascomycota</taxon>
        <taxon>Pezizomycotina</taxon>
        <taxon>Sordariomycetes</taxon>
        <taxon>Hypocreomycetidae</taxon>
        <taxon>Hypocreales</taxon>
        <taxon>Stachybotryaceae</taxon>
        <taxon>Stachybotrys</taxon>
    </lineage>
</organism>
<evidence type="ECO:0000256" key="3">
    <source>
        <dbReference type="ARBA" id="ARBA00022989"/>
    </source>
</evidence>
<dbReference type="InterPro" id="IPR011701">
    <property type="entry name" value="MFS"/>
</dbReference>
<feature type="region of interest" description="Disordered" evidence="5">
    <location>
        <begin position="587"/>
        <end position="619"/>
    </location>
</feature>
<feature type="transmembrane region" description="Helical" evidence="6">
    <location>
        <begin position="424"/>
        <end position="442"/>
    </location>
</feature>
<keyword evidence="4 6" id="KW-0472">Membrane</keyword>
<feature type="transmembrane region" description="Helical" evidence="6">
    <location>
        <begin position="367"/>
        <end position="388"/>
    </location>
</feature>
<feature type="transmembrane region" description="Helical" evidence="6">
    <location>
        <begin position="281"/>
        <end position="299"/>
    </location>
</feature>
<feature type="transmembrane region" description="Helical" evidence="6">
    <location>
        <begin position="400"/>
        <end position="418"/>
    </location>
</feature>
<evidence type="ECO:0000256" key="4">
    <source>
        <dbReference type="ARBA" id="ARBA00023136"/>
    </source>
</evidence>
<feature type="transmembrane region" description="Helical" evidence="6">
    <location>
        <begin position="83"/>
        <end position="100"/>
    </location>
</feature>
<dbReference type="OMA" id="QTWGMLL"/>
<dbReference type="Pfam" id="PF07690">
    <property type="entry name" value="MFS_1"/>
    <property type="match status" value="1"/>
</dbReference>
<feature type="compositionally biased region" description="Polar residues" evidence="5">
    <location>
        <begin position="595"/>
        <end position="619"/>
    </location>
</feature>
<feature type="transmembrane region" description="Helical" evidence="6">
    <location>
        <begin position="454"/>
        <end position="481"/>
    </location>
</feature>
<feature type="transmembrane region" description="Helical" evidence="6">
    <location>
        <begin position="112"/>
        <end position="132"/>
    </location>
</feature>
<evidence type="ECO:0000313" key="8">
    <source>
        <dbReference type="EMBL" id="KFA61143.1"/>
    </source>
</evidence>
<dbReference type="PROSITE" id="PS50850">
    <property type="entry name" value="MFS"/>
    <property type="match status" value="1"/>
</dbReference>
<sequence length="619" mass="66724">MYFTTTYKALAKPWTKAAPPVPATCAHRPEPSLEACVLCKAEKAAANKYRWRIVLEAHPFGISIATALPWIASDFGEISQLNWIVSSYNLCAAAFIPCWAQMADVFGRNATLNASLLLLLVGSALCTAAPITTYPVLLLGRGIQGISAAGLNVVVRTILADRVSLAENAKNWSFLATIGGIGFGIGPVVGGYLTRADWRWIFAINLPIAVLALIINFMFLRRELLGPQPIAGVGFVEAEANLATRLRTVDVGGQFLFLFGFGLVILSLTWGGASFPWASPAVVVPLVLGCLLIISLVLWERALGKTRTLSGRLPWQKPMIPWPLLTNRDVGLLFLSECTTGMAMYAVLYFCSIFFIAVLNYDSEDAGVQLLFFLPGVGGGVYTCMFLCNRWPRMTFPPMVLGTMIEAIGVGLLGYAIWTENRATVFGMMALVGYGAGLRYMVGPLHGVGLFHEHRAAIIGLLAVANPFGGTLGLTIMSAVFNNVSGLDSDDGDFSQIRNGPEETMDEAIYNAKMGVVWAFVAITPLMVLSWLCTFMLGNVRFGGEADSGTVQNKATTQPYLWTLWKGNAISVQDKAISLNSLLRPAGPRSAHSPLPSTSHSQAESTRANTTQVAHTVLS</sequence>
<dbReference type="OrthoDB" id="6770063at2759"/>
<feature type="transmembrane region" description="Helical" evidence="6">
    <location>
        <begin position="515"/>
        <end position="537"/>
    </location>
</feature>
<evidence type="ECO:0000256" key="6">
    <source>
        <dbReference type="SAM" id="Phobius"/>
    </source>
</evidence>
<feature type="transmembrane region" description="Helical" evidence="6">
    <location>
        <begin position="53"/>
        <end position="71"/>
    </location>
</feature>
<comment type="subcellular location">
    <subcellularLocation>
        <location evidence="1">Membrane</location>
        <topology evidence="1">Multi-pass membrane protein</topology>
    </subcellularLocation>
</comment>
<evidence type="ECO:0000313" key="9">
    <source>
        <dbReference type="Proteomes" id="UP000028524"/>
    </source>
</evidence>
<feature type="transmembrane region" description="Helical" evidence="6">
    <location>
        <begin position="200"/>
        <end position="220"/>
    </location>
</feature>
<keyword evidence="2 6" id="KW-0812">Transmembrane</keyword>
<dbReference type="PANTHER" id="PTHR23501:SF39">
    <property type="entry name" value="MULTIDRUG TRANSPORTER, PUTATIVE (AFU_ORTHOLOGUE AFUA_1G05010)-RELATED"/>
    <property type="match status" value="1"/>
</dbReference>
<name>A0A084QB08_STAC4</name>
<keyword evidence="9" id="KW-1185">Reference proteome</keyword>
<protein>
    <recommendedName>
        <fullName evidence="7">Major facilitator superfamily (MFS) profile domain-containing protein</fullName>
    </recommendedName>
</protein>
<feature type="transmembrane region" description="Helical" evidence="6">
    <location>
        <begin position="171"/>
        <end position="194"/>
    </location>
</feature>
<dbReference type="SUPFAM" id="SSF103473">
    <property type="entry name" value="MFS general substrate transporter"/>
    <property type="match status" value="1"/>
</dbReference>
<evidence type="ECO:0000259" key="7">
    <source>
        <dbReference type="PROSITE" id="PS50850"/>
    </source>
</evidence>
<dbReference type="PANTHER" id="PTHR23501">
    <property type="entry name" value="MAJOR FACILITATOR SUPERFAMILY"/>
    <property type="match status" value="1"/>
</dbReference>
<dbReference type="Gene3D" id="1.20.1250.20">
    <property type="entry name" value="MFS general substrate transporter like domains"/>
    <property type="match status" value="1"/>
</dbReference>
<accession>A0A084QB08</accession>
<dbReference type="GO" id="GO:0005886">
    <property type="term" value="C:plasma membrane"/>
    <property type="evidence" value="ECO:0007669"/>
    <property type="project" value="TreeGrafter"/>
</dbReference>
<reference evidence="8 9" key="1">
    <citation type="journal article" date="2014" name="BMC Genomics">
        <title>Comparative genome sequencing reveals chemotype-specific gene clusters in the toxigenic black mold Stachybotrys.</title>
        <authorList>
            <person name="Semeiks J."/>
            <person name="Borek D."/>
            <person name="Otwinowski Z."/>
            <person name="Grishin N.V."/>
        </authorList>
    </citation>
    <scope>NUCLEOTIDE SEQUENCE [LARGE SCALE GENOMIC DNA]</scope>
    <source>
        <strain evidence="8 9">IBT 40285</strain>
    </source>
</reference>
<evidence type="ECO:0000256" key="5">
    <source>
        <dbReference type="SAM" id="MobiDB-lite"/>
    </source>
</evidence>
<dbReference type="Gene3D" id="1.20.1720.10">
    <property type="entry name" value="Multidrug resistance protein D"/>
    <property type="match status" value="1"/>
</dbReference>
<dbReference type="Proteomes" id="UP000028524">
    <property type="component" value="Unassembled WGS sequence"/>
</dbReference>
<feature type="transmembrane region" description="Helical" evidence="6">
    <location>
        <begin position="255"/>
        <end position="275"/>
    </location>
</feature>
<dbReference type="HOGENOM" id="CLU_000960_26_1_1"/>
<feature type="transmembrane region" description="Helical" evidence="6">
    <location>
        <begin position="342"/>
        <end position="361"/>
    </location>
</feature>
<keyword evidence="3 6" id="KW-1133">Transmembrane helix</keyword>
<evidence type="ECO:0000256" key="2">
    <source>
        <dbReference type="ARBA" id="ARBA00022692"/>
    </source>
</evidence>
<dbReference type="AlphaFoldDB" id="A0A084QB08"/>
<dbReference type="InterPro" id="IPR020846">
    <property type="entry name" value="MFS_dom"/>
</dbReference>
<proteinExistence type="predicted"/>
<feature type="transmembrane region" description="Helical" evidence="6">
    <location>
        <begin position="138"/>
        <end position="159"/>
    </location>
</feature>
<gene>
    <name evidence="8" type="ORF">S40285_02208</name>
</gene>
<feature type="domain" description="Major facilitator superfamily (MFS) profile" evidence="7">
    <location>
        <begin position="45"/>
        <end position="542"/>
    </location>
</feature>
<dbReference type="GO" id="GO:0022857">
    <property type="term" value="F:transmembrane transporter activity"/>
    <property type="evidence" value="ECO:0007669"/>
    <property type="project" value="InterPro"/>
</dbReference>
<dbReference type="InParanoid" id="A0A084QB08"/>
<dbReference type="EMBL" id="KL660868">
    <property type="protein sequence ID" value="KFA61143.1"/>
    <property type="molecule type" value="Genomic_DNA"/>
</dbReference>
<evidence type="ECO:0000256" key="1">
    <source>
        <dbReference type="ARBA" id="ARBA00004141"/>
    </source>
</evidence>